<organism evidence="2 3">
    <name type="scientific">Oceanobacillus locisalsi</name>
    <dbReference type="NCBI Taxonomy" id="546107"/>
    <lineage>
        <taxon>Bacteria</taxon>
        <taxon>Bacillati</taxon>
        <taxon>Bacillota</taxon>
        <taxon>Bacilli</taxon>
        <taxon>Bacillales</taxon>
        <taxon>Bacillaceae</taxon>
        <taxon>Oceanobacillus</taxon>
    </lineage>
</organism>
<feature type="transmembrane region" description="Helical" evidence="1">
    <location>
        <begin position="115"/>
        <end position="140"/>
    </location>
</feature>
<keyword evidence="1" id="KW-1133">Transmembrane helix</keyword>
<protein>
    <recommendedName>
        <fullName evidence="4">Tripartite tricarboxylate transporter TctB family protein</fullName>
    </recommendedName>
</protein>
<keyword evidence="1" id="KW-0472">Membrane</keyword>
<name>A0ABW3NKM7_9BACI</name>
<feature type="transmembrane region" description="Helical" evidence="1">
    <location>
        <begin position="35"/>
        <end position="59"/>
    </location>
</feature>
<keyword evidence="3" id="KW-1185">Reference proteome</keyword>
<dbReference type="Proteomes" id="UP001597041">
    <property type="component" value="Unassembled WGS sequence"/>
</dbReference>
<accession>A0ABW3NKM7</accession>
<evidence type="ECO:0000313" key="3">
    <source>
        <dbReference type="Proteomes" id="UP001597041"/>
    </source>
</evidence>
<gene>
    <name evidence="2" type="ORF">ACFQ19_13900</name>
</gene>
<evidence type="ECO:0000313" key="2">
    <source>
        <dbReference type="EMBL" id="MFD1067110.1"/>
    </source>
</evidence>
<dbReference type="RefSeq" id="WP_379593069.1">
    <property type="nucleotide sequence ID" value="NZ_JBHTKK010000018.1"/>
</dbReference>
<evidence type="ECO:0000256" key="1">
    <source>
        <dbReference type="SAM" id="Phobius"/>
    </source>
</evidence>
<feature type="transmembrane region" description="Helical" evidence="1">
    <location>
        <begin position="79"/>
        <end position="109"/>
    </location>
</feature>
<sequence>MNRDYLNLIFSGFLFLLFTLTLIEALTFSQLAQFFPLYISIAGAVLMFIYFITQVLAIYKQKKEEGNPVTIPLLQPLKYIGWIIGYLLLVFITGLMVATTIFLFIFLIFESKMKLISAGISVACVLIGVSLLSSALDIYWPTNLLGF</sequence>
<proteinExistence type="predicted"/>
<keyword evidence="1" id="KW-0812">Transmembrane</keyword>
<evidence type="ECO:0008006" key="4">
    <source>
        <dbReference type="Google" id="ProtNLM"/>
    </source>
</evidence>
<dbReference type="EMBL" id="JBHTKK010000018">
    <property type="protein sequence ID" value="MFD1067110.1"/>
    <property type="molecule type" value="Genomic_DNA"/>
</dbReference>
<comment type="caution">
    <text evidence="2">The sequence shown here is derived from an EMBL/GenBank/DDBJ whole genome shotgun (WGS) entry which is preliminary data.</text>
</comment>
<reference evidence="3" key="1">
    <citation type="journal article" date="2019" name="Int. J. Syst. Evol. Microbiol.">
        <title>The Global Catalogue of Microorganisms (GCM) 10K type strain sequencing project: providing services to taxonomists for standard genome sequencing and annotation.</title>
        <authorList>
            <consortium name="The Broad Institute Genomics Platform"/>
            <consortium name="The Broad Institute Genome Sequencing Center for Infectious Disease"/>
            <person name="Wu L."/>
            <person name="Ma J."/>
        </authorList>
    </citation>
    <scope>NUCLEOTIDE SEQUENCE [LARGE SCALE GENOMIC DNA]</scope>
    <source>
        <strain evidence="3">CCUG 56608</strain>
    </source>
</reference>